<evidence type="ECO:0000256" key="1">
    <source>
        <dbReference type="SAM" id="Phobius"/>
    </source>
</evidence>
<keyword evidence="1" id="KW-0472">Membrane</keyword>
<evidence type="ECO:0008006" key="5">
    <source>
        <dbReference type="Google" id="ProtNLM"/>
    </source>
</evidence>
<evidence type="ECO:0000313" key="3">
    <source>
        <dbReference type="EMBL" id="KYQ88345.1"/>
    </source>
</evidence>
<comment type="caution">
    <text evidence="3">The sequence shown here is derived from an EMBL/GenBank/DDBJ whole genome shotgun (WGS) entry which is preliminary data.</text>
</comment>
<accession>A0A151Z315</accession>
<feature type="signal peptide" evidence="2">
    <location>
        <begin position="1"/>
        <end position="20"/>
    </location>
</feature>
<name>A0A151Z315_TIELA</name>
<evidence type="ECO:0000256" key="2">
    <source>
        <dbReference type="SAM" id="SignalP"/>
    </source>
</evidence>
<keyword evidence="1" id="KW-1133">Transmembrane helix</keyword>
<keyword evidence="4" id="KW-1185">Reference proteome</keyword>
<dbReference type="InParanoid" id="A0A151Z315"/>
<feature type="chain" id="PRO_5007592791" description="Transmembrane protein" evidence="2">
    <location>
        <begin position="21"/>
        <end position="139"/>
    </location>
</feature>
<dbReference type="EMBL" id="LODT01000051">
    <property type="protein sequence ID" value="KYQ88345.1"/>
    <property type="molecule type" value="Genomic_DNA"/>
</dbReference>
<evidence type="ECO:0000313" key="4">
    <source>
        <dbReference type="Proteomes" id="UP000076078"/>
    </source>
</evidence>
<proteinExistence type="predicted"/>
<keyword evidence="2" id="KW-0732">Signal</keyword>
<reference evidence="3 4" key="1">
    <citation type="submission" date="2015-12" db="EMBL/GenBank/DDBJ databases">
        <title>Dictyostelia acquired genes for synthesis and detection of signals that induce cell-type specialization by lateral gene transfer from prokaryotes.</title>
        <authorList>
            <person name="Gloeckner G."/>
            <person name="Schaap P."/>
        </authorList>
    </citation>
    <scope>NUCLEOTIDE SEQUENCE [LARGE SCALE GENOMIC DNA]</scope>
    <source>
        <strain evidence="3 4">TK</strain>
    </source>
</reference>
<sequence length="139" mass="15343">MKTTFYILVLVLLAIGFGECQSNTTNITLPVCDFTQIPNFNCAICKDNTTCQALLKADPKFAGYCQTSTSPKSCPAIEPAGDILVCCSKCTFEEDYCNNQSNEEKKGLSGWQIALIVISCVIFVIVCVFSVCNFFLKYR</sequence>
<dbReference type="Proteomes" id="UP000076078">
    <property type="component" value="Unassembled WGS sequence"/>
</dbReference>
<protein>
    <recommendedName>
        <fullName evidence="5">Transmembrane protein</fullName>
    </recommendedName>
</protein>
<dbReference type="AlphaFoldDB" id="A0A151Z315"/>
<keyword evidence="1" id="KW-0812">Transmembrane</keyword>
<feature type="transmembrane region" description="Helical" evidence="1">
    <location>
        <begin position="111"/>
        <end position="136"/>
    </location>
</feature>
<gene>
    <name evidence="3" type="ORF">DLAC_11044</name>
</gene>
<organism evidence="3 4">
    <name type="scientific">Tieghemostelium lacteum</name>
    <name type="common">Slime mold</name>
    <name type="synonym">Dictyostelium lacteum</name>
    <dbReference type="NCBI Taxonomy" id="361077"/>
    <lineage>
        <taxon>Eukaryota</taxon>
        <taxon>Amoebozoa</taxon>
        <taxon>Evosea</taxon>
        <taxon>Eumycetozoa</taxon>
        <taxon>Dictyostelia</taxon>
        <taxon>Dictyosteliales</taxon>
        <taxon>Raperosteliaceae</taxon>
        <taxon>Tieghemostelium</taxon>
    </lineage>
</organism>